<protein>
    <recommendedName>
        <fullName evidence="2">histidine kinase</fullName>
        <ecNumber evidence="2">2.7.13.3</ecNumber>
    </recommendedName>
</protein>
<dbReference type="SUPFAM" id="SSF55874">
    <property type="entry name" value="ATPase domain of HSP90 chaperone/DNA topoisomerase II/histidine kinase"/>
    <property type="match status" value="1"/>
</dbReference>
<dbReference type="InterPro" id="IPR003661">
    <property type="entry name" value="HisK_dim/P_dom"/>
</dbReference>
<dbReference type="InterPro" id="IPR029016">
    <property type="entry name" value="GAF-like_dom_sf"/>
</dbReference>
<keyword evidence="5" id="KW-0547">Nucleotide-binding</keyword>
<dbReference type="SMART" id="SM00388">
    <property type="entry name" value="HisKA"/>
    <property type="match status" value="1"/>
</dbReference>
<dbReference type="PROSITE" id="PS50109">
    <property type="entry name" value="HIS_KIN"/>
    <property type="match status" value="1"/>
</dbReference>
<keyword evidence="11" id="KW-1185">Reference proteome</keyword>
<dbReference type="RefSeq" id="WP_135524668.1">
    <property type="nucleotide sequence ID" value="NZ_SRLH01000001.1"/>
</dbReference>
<gene>
    <name evidence="10" type="ORF">E4635_00570</name>
</gene>
<evidence type="ECO:0000313" key="10">
    <source>
        <dbReference type="EMBL" id="TGD59461.1"/>
    </source>
</evidence>
<evidence type="ECO:0000256" key="6">
    <source>
        <dbReference type="ARBA" id="ARBA00022777"/>
    </source>
</evidence>
<comment type="catalytic activity">
    <reaction evidence="1">
        <text>ATP + protein L-histidine = ADP + protein N-phospho-L-histidine.</text>
        <dbReference type="EC" id="2.7.13.3"/>
    </reaction>
</comment>
<dbReference type="InterPro" id="IPR036890">
    <property type="entry name" value="HATPase_C_sf"/>
</dbReference>
<dbReference type="InterPro" id="IPR004358">
    <property type="entry name" value="Sig_transdc_His_kin-like_C"/>
</dbReference>
<dbReference type="Proteomes" id="UP000297407">
    <property type="component" value="Unassembled WGS sequence"/>
</dbReference>
<proteinExistence type="predicted"/>
<dbReference type="PANTHER" id="PTHR42878:SF7">
    <property type="entry name" value="SENSOR HISTIDINE KINASE GLRK"/>
    <property type="match status" value="1"/>
</dbReference>
<evidence type="ECO:0000256" key="8">
    <source>
        <dbReference type="ARBA" id="ARBA00023012"/>
    </source>
</evidence>
<dbReference type="Gene3D" id="1.10.287.130">
    <property type="match status" value="1"/>
</dbReference>
<dbReference type="Gene3D" id="3.30.565.10">
    <property type="entry name" value="Histidine kinase-like ATPase, C-terminal domain"/>
    <property type="match status" value="1"/>
</dbReference>
<dbReference type="PANTHER" id="PTHR42878">
    <property type="entry name" value="TWO-COMPONENT HISTIDINE KINASE"/>
    <property type="match status" value="1"/>
</dbReference>
<organism evidence="10 11">
    <name type="scientific">Flavobacterium humi</name>
    <dbReference type="NCBI Taxonomy" id="2562683"/>
    <lineage>
        <taxon>Bacteria</taxon>
        <taxon>Pseudomonadati</taxon>
        <taxon>Bacteroidota</taxon>
        <taxon>Flavobacteriia</taxon>
        <taxon>Flavobacteriales</taxon>
        <taxon>Flavobacteriaceae</taxon>
        <taxon>Flavobacterium</taxon>
    </lineage>
</organism>
<comment type="caution">
    <text evidence="10">The sequence shown here is derived from an EMBL/GenBank/DDBJ whole genome shotgun (WGS) entry which is preliminary data.</text>
</comment>
<dbReference type="GO" id="GO:0030295">
    <property type="term" value="F:protein kinase activator activity"/>
    <property type="evidence" value="ECO:0007669"/>
    <property type="project" value="TreeGrafter"/>
</dbReference>
<evidence type="ECO:0000259" key="9">
    <source>
        <dbReference type="PROSITE" id="PS50109"/>
    </source>
</evidence>
<dbReference type="InterPro" id="IPR003018">
    <property type="entry name" value="GAF"/>
</dbReference>
<dbReference type="AlphaFoldDB" id="A0A4Z0LC47"/>
<keyword evidence="3" id="KW-0597">Phosphoprotein</keyword>
<evidence type="ECO:0000256" key="5">
    <source>
        <dbReference type="ARBA" id="ARBA00022741"/>
    </source>
</evidence>
<evidence type="ECO:0000313" key="11">
    <source>
        <dbReference type="Proteomes" id="UP000297407"/>
    </source>
</evidence>
<dbReference type="SUPFAM" id="SSF47384">
    <property type="entry name" value="Homodimeric domain of signal transducing histidine kinase"/>
    <property type="match status" value="1"/>
</dbReference>
<keyword evidence="4" id="KW-0808">Transferase</keyword>
<dbReference type="InterPro" id="IPR005467">
    <property type="entry name" value="His_kinase_dom"/>
</dbReference>
<dbReference type="CDD" id="cd00082">
    <property type="entry name" value="HisKA"/>
    <property type="match status" value="1"/>
</dbReference>
<feature type="domain" description="Histidine kinase" evidence="9">
    <location>
        <begin position="187"/>
        <end position="399"/>
    </location>
</feature>
<evidence type="ECO:0000256" key="3">
    <source>
        <dbReference type="ARBA" id="ARBA00022553"/>
    </source>
</evidence>
<dbReference type="OrthoDB" id="9811889at2"/>
<dbReference type="Pfam" id="PF00512">
    <property type="entry name" value="HisKA"/>
    <property type="match status" value="1"/>
</dbReference>
<dbReference type="GO" id="GO:0005524">
    <property type="term" value="F:ATP binding"/>
    <property type="evidence" value="ECO:0007669"/>
    <property type="project" value="UniProtKB-KW"/>
</dbReference>
<dbReference type="EMBL" id="SRLH01000001">
    <property type="protein sequence ID" value="TGD59461.1"/>
    <property type="molecule type" value="Genomic_DNA"/>
</dbReference>
<dbReference type="EC" id="2.7.13.3" evidence="2"/>
<keyword evidence="8" id="KW-0902">Two-component regulatory system</keyword>
<dbReference type="Gene3D" id="3.30.450.40">
    <property type="match status" value="1"/>
</dbReference>
<evidence type="ECO:0000256" key="1">
    <source>
        <dbReference type="ARBA" id="ARBA00000085"/>
    </source>
</evidence>
<reference evidence="10 11" key="1">
    <citation type="submission" date="2019-04" db="EMBL/GenBank/DDBJ databases">
        <title>Flavobacterium sp. strain DS2-A Genome sequencing and assembly.</title>
        <authorList>
            <person name="Kim I."/>
        </authorList>
    </citation>
    <scope>NUCLEOTIDE SEQUENCE [LARGE SCALE GENOMIC DNA]</scope>
    <source>
        <strain evidence="10 11">DS2-A</strain>
    </source>
</reference>
<dbReference type="GO" id="GO:0000155">
    <property type="term" value="F:phosphorelay sensor kinase activity"/>
    <property type="evidence" value="ECO:0007669"/>
    <property type="project" value="InterPro"/>
</dbReference>
<keyword evidence="6 10" id="KW-0418">Kinase</keyword>
<dbReference type="SUPFAM" id="SSF55781">
    <property type="entry name" value="GAF domain-like"/>
    <property type="match status" value="1"/>
</dbReference>
<dbReference type="InterPro" id="IPR036097">
    <property type="entry name" value="HisK_dim/P_sf"/>
</dbReference>
<dbReference type="Pfam" id="PF01590">
    <property type="entry name" value="GAF"/>
    <property type="match status" value="1"/>
</dbReference>
<dbReference type="PRINTS" id="PR00344">
    <property type="entry name" value="BCTRLSENSOR"/>
</dbReference>
<keyword evidence="7" id="KW-0067">ATP-binding</keyword>
<dbReference type="SMART" id="SM00387">
    <property type="entry name" value="HATPase_c"/>
    <property type="match status" value="1"/>
</dbReference>
<evidence type="ECO:0000256" key="2">
    <source>
        <dbReference type="ARBA" id="ARBA00012438"/>
    </source>
</evidence>
<accession>A0A4Z0LC47</accession>
<dbReference type="CDD" id="cd00075">
    <property type="entry name" value="HATPase"/>
    <property type="match status" value="1"/>
</dbReference>
<evidence type="ECO:0000256" key="7">
    <source>
        <dbReference type="ARBA" id="ARBA00022840"/>
    </source>
</evidence>
<sequence length="399" mass="45513">MNLLSTIEEKIRLNILKSYDILDTDPESDYDNITFLASRICNTPISTITFIDQDRQWFKSKVGFEHNESPREVSFCALAIQRTSRTVVIPNIKEDKEFNIMSVLNGFEKGGFYASVALRDPDGYDLGTLCVIDHTPREMTGDQLKSLEILADQVCKLLELRKKNVKLLEKNELLNLKYSELEHFANVVSHDIKSPLNNIISLVSLFEEYAEGKFNEEGREYLDCITASSYRLRDYVDGLLEYYRSDTVNVLHKEDISINEVLNKIICVLDPKREYHFILPATPVTIRSVKPAIEQILLNLISNAIKYNDKKPVVIEIKCEESENGIMISVKDNGIGIEKKDLDVIFSFFTTLKRKDRFGHYGTGIGLATVEKIVRKINGKINVNSIPNEGSEFTIILDI</sequence>
<dbReference type="InterPro" id="IPR050351">
    <property type="entry name" value="BphY/WalK/GraS-like"/>
</dbReference>
<dbReference type="GO" id="GO:0000156">
    <property type="term" value="F:phosphorelay response regulator activity"/>
    <property type="evidence" value="ECO:0007669"/>
    <property type="project" value="TreeGrafter"/>
</dbReference>
<name>A0A4Z0LC47_9FLAO</name>
<dbReference type="Pfam" id="PF02518">
    <property type="entry name" value="HATPase_c"/>
    <property type="match status" value="1"/>
</dbReference>
<dbReference type="GO" id="GO:0007234">
    <property type="term" value="P:osmosensory signaling via phosphorelay pathway"/>
    <property type="evidence" value="ECO:0007669"/>
    <property type="project" value="TreeGrafter"/>
</dbReference>
<evidence type="ECO:0000256" key="4">
    <source>
        <dbReference type="ARBA" id="ARBA00022679"/>
    </source>
</evidence>
<dbReference type="InterPro" id="IPR003594">
    <property type="entry name" value="HATPase_dom"/>
</dbReference>